<evidence type="ECO:0000313" key="1">
    <source>
        <dbReference type="EMBL" id="NER11837.1"/>
    </source>
</evidence>
<organism evidence="1 2">
    <name type="scientific">Leptobacterium flavescens</name>
    <dbReference type="NCBI Taxonomy" id="472055"/>
    <lineage>
        <taxon>Bacteria</taxon>
        <taxon>Pseudomonadati</taxon>
        <taxon>Bacteroidota</taxon>
        <taxon>Flavobacteriia</taxon>
        <taxon>Flavobacteriales</taxon>
        <taxon>Flavobacteriaceae</taxon>
        <taxon>Leptobacterium</taxon>
    </lineage>
</organism>
<comment type="caution">
    <text evidence="1">The sequence shown here is derived from an EMBL/GenBank/DDBJ whole genome shotgun (WGS) entry which is preliminary data.</text>
</comment>
<accession>A0A6P0UFP0</accession>
<dbReference type="Proteomes" id="UP000468581">
    <property type="component" value="Unassembled WGS sequence"/>
</dbReference>
<dbReference type="EMBL" id="JAABOO010000001">
    <property type="protein sequence ID" value="NER11837.1"/>
    <property type="molecule type" value="Genomic_DNA"/>
</dbReference>
<proteinExistence type="predicted"/>
<protein>
    <submittedName>
        <fullName evidence="1">Uncharacterized protein</fullName>
    </submittedName>
</protein>
<keyword evidence="2" id="KW-1185">Reference proteome</keyword>
<dbReference type="PROSITE" id="PS51257">
    <property type="entry name" value="PROKAR_LIPOPROTEIN"/>
    <property type="match status" value="1"/>
</dbReference>
<sequence length="239" mass="26742">MKRIGLLFTAILSVLTTSCDTNDDEVVVVVISEERAAEIIASSLAYNTYGLASVVNYVSNEISQELECGEQGENNGTNTFSSSFVQYTYTFDETFSRTCTDTEQVNYDFTALQDIDAFYFASRQDVEGGFVVTGLEESAPSELFNGNYQREGDWFSKVFEDSLDVLLNINFNELNVSKDTYFITSGISDFSLDVDYSETDESTSFRGTVTFLNEDEARIDFENGDSFLLNLNDGSIQRI</sequence>
<reference evidence="1 2" key="1">
    <citation type="submission" date="2020-01" db="EMBL/GenBank/DDBJ databases">
        <title>Leptobacterium flavescens.</title>
        <authorList>
            <person name="Wang G."/>
        </authorList>
    </citation>
    <scope>NUCLEOTIDE SEQUENCE [LARGE SCALE GENOMIC DNA]</scope>
    <source>
        <strain evidence="1 2">KCTC 22160</strain>
    </source>
</reference>
<evidence type="ECO:0000313" key="2">
    <source>
        <dbReference type="Proteomes" id="UP000468581"/>
    </source>
</evidence>
<dbReference type="AlphaFoldDB" id="A0A6P0UFP0"/>
<name>A0A6P0UFP0_9FLAO</name>
<gene>
    <name evidence="1" type="ORF">GWK08_00135</name>
</gene>
<dbReference type="RefSeq" id="WP_163604873.1">
    <property type="nucleotide sequence ID" value="NZ_JAABOO010000001.1"/>
</dbReference>